<feature type="compositionally biased region" description="Acidic residues" evidence="2">
    <location>
        <begin position="2298"/>
        <end position="2312"/>
    </location>
</feature>
<evidence type="ECO:0000313" key="5">
    <source>
        <dbReference type="Proteomes" id="UP001287286"/>
    </source>
</evidence>
<name>A0ABR0CA84_PURLI</name>
<feature type="region of interest" description="Disordered" evidence="2">
    <location>
        <begin position="1837"/>
        <end position="1882"/>
    </location>
</feature>
<feature type="compositionally biased region" description="Polar residues" evidence="2">
    <location>
        <begin position="1603"/>
        <end position="1613"/>
    </location>
</feature>
<dbReference type="InterPro" id="IPR004314">
    <property type="entry name" value="Neprosin"/>
</dbReference>
<sequence length="2412" mass="260447">MRGELRPHGVLDKSLWAGWTVAASMNSSIAVGWRLAHEAALGLWSTWTISPAATYESSSNAGPGQSISWIALPLVGRQHSDTYLGLFGHARHCVGLTMAATIIAEPTCFRNQRRGPFLGMYKTMSASPNRASPATSLSDKSKACTAYADKGPGDTGSATMTCTPPLPWSHMLVLASIDSCCNYSGVKSAKLQALFEKAGHAHGRHGDITVKKSWEASPPPRHNFRYHTCPALAMMASNNAQGIWPNRHRNVNCWIISGVAMAHVATLASAGIGDKCAAEGMPDSQPVEDQGSPKRDENGTARGCLESDKGGTGSGAMTELPAPGNPNRTDRTSRELLQDFKAPKVLYKPRTKAVVVSTMVLLVGRRRERGLSWEPDAGAVSGRPTRVASSVPSHRLTYPDDDYGLMGEARDLAHPTAMEMGVPDLHVSAPKRVEAASKWFACESSFRWFCFGRRWSTTAPHRPSRGKASRMLQPHTRTSPDVRTRFRTAVARGRRPKTARFDGHDCWFLFLRMPAPPSVSVFFFFFAHSPESLGRSRRRGGGWIGWDGRGVDDLRGLVAAAATATATAAMHWSALKALALGAALLQTPASGAPVEGPAAAPRHGMPVVHTTTTSHGQVIDWVRPESQVQAGSSIAQPPPASAMSQGKAKRQGGGPTGSGGGTTPTLEQLLRDPSVKGPEGTVPILRAAAGGPTLPPKRLPRPEDHGAGVANGTEKRSYAGTHWYASSNQFVTSLGGMATYSLFSPYTQRGSDFSLLQTAVVRGGAAHAGTGPLDQTVEAGWIAYPNQVSGTHLFSYFTTNGYSADGDNIGGWNRDRAGWVQYDATIYPGVAFSPLSVDGGTQYEMQIGYRLYNGNWWLWALDRWVGYYPASLFAQGVNVDDTLGGHSDRIHYYGEIYNSGDDMTTTDMGSGQFAEAGWYHSAYQHNIVYYDTNANPVDYDAGSQLVISDSGRYSLVKHFKSGNEWGSYMYLGGPGAGGVIGGTTHRPRPSMDHVCHGMAATAPHLAAATELGVAPGQWRLAALTRIGERTNLWQRGHAADAPRSFSSPSKSLPPLGLGPFPQRAMQPWRRRKIRQGVHMHDAACASESASYRSANECSAWRATLPVRMLASGDRQSEWPLWPLAAEASRTKKSNVANPQKLSDLQHSERPRRHGRLAGPVKGGGTHAGRPNAATDWVEVPTMRAGARPGRSQECPRQTQQGGWLPLADPSSTDSCQMAVTHARCRRAMMMQGTPVAWASAWVSQSRAGESPAKRLVGQTAAANTDLLVAPGLLGRWRRRAAVGRPLGWLCGNMTMRMRSDCFRWHTKGPLPWPSPPRLGSVSRTARGVDRPLTSPEATLPQTRQRPKGHRPAASVPKRRKNRPGRTLPGDLAPWDPGPPAGPTGLISREEGRRQPLDYWILGSWVISRWRLAGKRLVRAGCGSLHVVLAKALLRARVVRPAALWRPGVTSFCSGPRDSSAAGQQGSSSVDRTPARHFVRPRRRISVDRERQGAGEGLQQAGRHAATERAHTHPHVTGSGGGFPALETTKYMARPAASTVPVTPLLAPAQTADGLVSRALSKALKADRTPAPGAAARPRRRPPTEPGSGASSSVPGQLEPLEQATWTPATSASNKPLCPQASADPLFEGSFSRRGATHRPTVPERRWRRGIACLGASAIDMKQSRACSEQRRGAGPSVVSHRAAEGRLQRPHRSRGDLSLALADRPRLLLNLLLLLLLLLRALSPVRWPASPLRPARPCSSTRGAKPTAVAAAGAAAAGAAAAPSCYVGGAATPAAVMATQAPDSSQPKTSAPKDKNCPYCGQAFTSSSLGRHLDLYIKEKNPKPPDGIHDVDAIRKMRGGITRRHPRGSIGGRKESTPAGTPRQSSAKRETSAAEAETFKPATIPKDGQYAVDSTLSKFPFVPRWEATGVINDIPGKGSWEPSETPQDPVRRPGLQRTVSKQAAQKAQYDVKQKLADAMDTARAAELALRELLSSWRAAKQHIDNNSMPFDFDPLSLDFPALTLQCLCPPPTLFSSTQHPTSTSWSVQSPGQREFGALQAYFEEEFRAWKIACASATTAAYEELTYPPSGNPHKDARDAVKRAEKTAENLEKQVEEHLQSAYDVWDSLPAARQQELWILELARGVGRKHKETEKMKEQQHRLQQENANLKMQIDQLNRLQQPREFKLLSPTTIPIERDLISHAYEQGVKGGKSVGFDLEDRHQDLGTVVTRSIERWKNVITSTRVTSGGMSAQKSLDQAAQTPGAANSPSHSQPQSISQTPQQHPSSHQTLKRLSTASTNGPASEPTTSASNTGPPSIEEEMSDQDADAEMEDDDSFAMMNASPAKAPHAPMQQQATLDVPRTRGLVQQQQQNAAQDMRFMMQNGAGSPVGRAAMTMSRSMPNMAMAMQGNPMQGGDMGMMQQVRGDPMYME</sequence>
<feature type="compositionally biased region" description="Basic and acidic residues" evidence="2">
    <location>
        <begin position="291"/>
        <end position="309"/>
    </location>
</feature>
<feature type="region of interest" description="Disordered" evidence="2">
    <location>
        <begin position="627"/>
        <end position="713"/>
    </location>
</feature>
<feature type="region of interest" description="Disordered" evidence="2">
    <location>
        <begin position="278"/>
        <end position="331"/>
    </location>
</feature>
<feature type="region of interest" description="Disordered" evidence="2">
    <location>
        <begin position="1128"/>
        <end position="1172"/>
    </location>
</feature>
<feature type="region of interest" description="Disordered" evidence="2">
    <location>
        <begin position="1308"/>
        <end position="1387"/>
    </location>
</feature>
<organism evidence="4 5">
    <name type="scientific">Purpureocillium lilacinum</name>
    <name type="common">Paecilomyces lilacinus</name>
    <dbReference type="NCBI Taxonomy" id="33203"/>
    <lineage>
        <taxon>Eukaryota</taxon>
        <taxon>Fungi</taxon>
        <taxon>Dikarya</taxon>
        <taxon>Ascomycota</taxon>
        <taxon>Pezizomycotina</taxon>
        <taxon>Sordariomycetes</taxon>
        <taxon>Hypocreomycetidae</taxon>
        <taxon>Hypocreales</taxon>
        <taxon>Ophiocordycipitaceae</taxon>
        <taxon>Purpureocillium</taxon>
    </lineage>
</organism>
<comment type="caution">
    <text evidence="4">The sequence shown here is derived from an EMBL/GenBank/DDBJ whole genome shotgun (WGS) entry which is preliminary data.</text>
</comment>
<evidence type="ECO:0000256" key="2">
    <source>
        <dbReference type="SAM" id="MobiDB-lite"/>
    </source>
</evidence>
<dbReference type="EMBL" id="JAWRVI010000006">
    <property type="protein sequence ID" value="KAK4093150.1"/>
    <property type="molecule type" value="Genomic_DNA"/>
</dbReference>
<feature type="compositionally biased region" description="Basic residues" evidence="2">
    <location>
        <begin position="1837"/>
        <end position="1847"/>
    </location>
</feature>
<keyword evidence="5" id="KW-1185">Reference proteome</keyword>
<feature type="coiled-coil region" evidence="1">
    <location>
        <begin position="2128"/>
        <end position="2159"/>
    </location>
</feature>
<reference evidence="4 5" key="1">
    <citation type="journal article" date="2024" name="Microbiol. Resour. Announc.">
        <title>Genome annotations for the ascomycete fungi Trichoderma harzianum, Trichoderma aggressivum, and Purpureocillium lilacinum.</title>
        <authorList>
            <person name="Beijen E.P.W."/>
            <person name="Ohm R.A."/>
        </authorList>
    </citation>
    <scope>NUCLEOTIDE SEQUENCE [LARGE SCALE GENOMIC DNA]</scope>
    <source>
        <strain evidence="4 5">CBS 150709</strain>
    </source>
</reference>
<keyword evidence="1" id="KW-0175">Coiled coil</keyword>
<proteinExistence type="predicted"/>
<accession>A0ABR0CA84</accession>
<dbReference type="Pfam" id="PF03080">
    <property type="entry name" value="Neprosin"/>
    <property type="match status" value="1"/>
</dbReference>
<evidence type="ECO:0000313" key="4">
    <source>
        <dbReference type="EMBL" id="KAK4093150.1"/>
    </source>
</evidence>
<feature type="region of interest" description="Disordered" evidence="2">
    <location>
        <begin position="374"/>
        <end position="394"/>
    </location>
</feature>
<feature type="compositionally biased region" description="Gly residues" evidence="2">
    <location>
        <begin position="651"/>
        <end position="662"/>
    </location>
</feature>
<feature type="compositionally biased region" description="Polar residues" evidence="2">
    <location>
        <begin position="2226"/>
        <end position="2247"/>
    </location>
</feature>
<evidence type="ECO:0000256" key="1">
    <source>
        <dbReference type="SAM" id="Coils"/>
    </source>
</evidence>
<feature type="region of interest" description="Disordered" evidence="2">
    <location>
        <begin position="2226"/>
        <end position="2312"/>
    </location>
</feature>
<gene>
    <name evidence="4" type="ORF">Purlil1_2307</name>
</gene>
<feature type="region of interest" description="Disordered" evidence="2">
    <location>
        <begin position="1669"/>
        <end position="1689"/>
    </location>
</feature>
<feature type="region of interest" description="Disordered" evidence="2">
    <location>
        <begin position="461"/>
        <end position="481"/>
    </location>
</feature>
<protein>
    <recommendedName>
        <fullName evidence="3">Neprosin PEP catalytic domain-containing protein</fullName>
    </recommendedName>
</protein>
<feature type="region of interest" description="Disordered" evidence="2">
    <location>
        <begin position="1452"/>
        <end position="1523"/>
    </location>
</feature>
<dbReference type="PANTHER" id="PTHR31589:SF110">
    <property type="entry name" value="PROTEIN, PUTATIVE (DUF239)-RELATED"/>
    <property type="match status" value="1"/>
</dbReference>
<feature type="region of interest" description="Disordered" evidence="2">
    <location>
        <begin position="1910"/>
        <end position="1934"/>
    </location>
</feature>
<feature type="compositionally biased region" description="Low complexity" evidence="2">
    <location>
        <begin position="1458"/>
        <end position="1468"/>
    </location>
</feature>
<feature type="domain" description="Neprosin PEP catalytic" evidence="3">
    <location>
        <begin position="714"/>
        <end position="980"/>
    </location>
</feature>
<dbReference type="PANTHER" id="PTHR31589">
    <property type="entry name" value="PROTEIN, PUTATIVE (DUF239)-RELATED-RELATED"/>
    <property type="match status" value="1"/>
</dbReference>
<evidence type="ECO:0000259" key="3">
    <source>
        <dbReference type="PROSITE" id="PS52045"/>
    </source>
</evidence>
<feature type="compositionally biased region" description="Low complexity" evidence="2">
    <location>
        <begin position="2248"/>
        <end position="2269"/>
    </location>
</feature>
<dbReference type="PROSITE" id="PS52045">
    <property type="entry name" value="NEPROSIN_PEP_CD"/>
    <property type="match status" value="1"/>
</dbReference>
<feature type="compositionally biased region" description="Basic residues" evidence="2">
    <location>
        <begin position="1474"/>
        <end position="1483"/>
    </location>
</feature>
<feature type="compositionally biased region" description="Polar residues" evidence="2">
    <location>
        <begin position="2272"/>
        <end position="2295"/>
    </location>
</feature>
<feature type="region of interest" description="Disordered" evidence="2">
    <location>
        <begin position="1562"/>
        <end position="1642"/>
    </location>
</feature>
<feature type="region of interest" description="Disordered" evidence="2">
    <location>
        <begin position="1184"/>
        <end position="1211"/>
    </location>
</feature>
<dbReference type="Proteomes" id="UP001287286">
    <property type="component" value="Unassembled WGS sequence"/>
</dbReference>
<feature type="compositionally biased region" description="Basic residues" evidence="2">
    <location>
        <begin position="1344"/>
        <end position="1363"/>
    </location>
</feature>
<feature type="coiled-coil region" evidence="1">
    <location>
        <begin position="2073"/>
        <end position="2100"/>
    </location>
</feature>
<dbReference type="InterPro" id="IPR053168">
    <property type="entry name" value="Glutamic_endopeptidase"/>
</dbReference>
<feature type="compositionally biased region" description="Polar residues" evidence="2">
    <location>
        <begin position="1133"/>
        <end position="1142"/>
    </location>
</feature>